<keyword evidence="11" id="KW-1185">Reference proteome</keyword>
<evidence type="ECO:0000259" key="9">
    <source>
        <dbReference type="Pfam" id="PF01915"/>
    </source>
</evidence>
<dbReference type="SUPFAM" id="SSF52279">
    <property type="entry name" value="Beta-D-glucan exohydrolase, C-terminal domain"/>
    <property type="match status" value="1"/>
</dbReference>
<protein>
    <recommendedName>
        <fullName evidence="3">beta-glucosidase</fullName>
        <ecNumber evidence="3">3.2.1.21</ecNumber>
    </recommendedName>
</protein>
<dbReference type="PROSITE" id="PS51257">
    <property type="entry name" value="PROKAR_LIPOPROTEIN"/>
    <property type="match status" value="1"/>
</dbReference>
<dbReference type="RefSeq" id="WP_349182314.1">
    <property type="nucleotide sequence ID" value="NZ_JBBNGS010000008.1"/>
</dbReference>
<dbReference type="PROSITE" id="PS51318">
    <property type="entry name" value="TAT"/>
    <property type="match status" value="1"/>
</dbReference>
<dbReference type="InterPro" id="IPR006311">
    <property type="entry name" value="TAT_signal"/>
</dbReference>
<dbReference type="Pfam" id="PF00933">
    <property type="entry name" value="Glyco_hydro_3"/>
    <property type="match status" value="1"/>
</dbReference>
<dbReference type="InterPro" id="IPR017853">
    <property type="entry name" value="GH"/>
</dbReference>
<dbReference type="EC" id="3.2.1.21" evidence="3"/>
<reference evidence="10 11" key="1">
    <citation type="submission" date="2024-04" db="EMBL/GenBank/DDBJ databases">
        <title>Human intestinal bacterial collection.</title>
        <authorList>
            <person name="Pauvert C."/>
            <person name="Hitch T.C.A."/>
            <person name="Clavel T."/>
        </authorList>
    </citation>
    <scope>NUCLEOTIDE SEQUENCE [LARGE SCALE GENOMIC DNA]</scope>
    <source>
        <strain evidence="10 11">CLA-AA-H197</strain>
    </source>
</reference>
<gene>
    <name evidence="10" type="ORF">AAAT05_05150</name>
</gene>
<keyword evidence="5 10" id="KW-0378">Hydrolase</keyword>
<accession>A0ABV1IGF2</accession>
<dbReference type="InterPro" id="IPR051915">
    <property type="entry name" value="Cellulose_Degrad_GH3"/>
</dbReference>
<dbReference type="GO" id="GO:0016787">
    <property type="term" value="F:hydrolase activity"/>
    <property type="evidence" value="ECO:0007669"/>
    <property type="project" value="UniProtKB-KW"/>
</dbReference>
<keyword evidence="6" id="KW-0326">Glycosidase</keyword>
<dbReference type="Gene3D" id="3.20.20.300">
    <property type="entry name" value="Glycoside hydrolase, family 3, N-terminal domain"/>
    <property type="match status" value="1"/>
</dbReference>
<evidence type="ECO:0000256" key="3">
    <source>
        <dbReference type="ARBA" id="ARBA00012744"/>
    </source>
</evidence>
<comment type="caution">
    <text evidence="10">The sequence shown here is derived from an EMBL/GenBank/DDBJ whole genome shotgun (WGS) entry which is preliminary data.</text>
</comment>
<comment type="catalytic activity">
    <reaction evidence="1">
        <text>Hydrolysis of terminal, non-reducing beta-D-glucosyl residues with release of beta-D-glucose.</text>
        <dbReference type="EC" id="3.2.1.21"/>
    </reaction>
</comment>
<evidence type="ECO:0000313" key="10">
    <source>
        <dbReference type="EMBL" id="MEQ2637729.1"/>
    </source>
</evidence>
<evidence type="ECO:0000313" key="11">
    <source>
        <dbReference type="Proteomes" id="UP001478817"/>
    </source>
</evidence>
<dbReference type="InterPro" id="IPR036881">
    <property type="entry name" value="Glyco_hydro_3_C_sf"/>
</dbReference>
<evidence type="ECO:0000256" key="5">
    <source>
        <dbReference type="ARBA" id="ARBA00022801"/>
    </source>
</evidence>
<name>A0ABV1IGF2_9ACTN</name>
<dbReference type="PANTHER" id="PTHR30620:SF16">
    <property type="entry name" value="LYSOSOMAL BETA GLUCOSIDASE"/>
    <property type="match status" value="1"/>
</dbReference>
<evidence type="ECO:0000259" key="8">
    <source>
        <dbReference type="Pfam" id="PF00933"/>
    </source>
</evidence>
<keyword evidence="4 7" id="KW-0732">Signal</keyword>
<feature type="chain" id="PRO_5045728919" description="beta-glucosidase" evidence="7">
    <location>
        <begin position="30"/>
        <end position="823"/>
    </location>
</feature>
<evidence type="ECO:0000256" key="2">
    <source>
        <dbReference type="ARBA" id="ARBA00005336"/>
    </source>
</evidence>
<dbReference type="PRINTS" id="PR00133">
    <property type="entry name" value="GLHYDRLASE3"/>
</dbReference>
<evidence type="ECO:0000256" key="6">
    <source>
        <dbReference type="ARBA" id="ARBA00023295"/>
    </source>
</evidence>
<evidence type="ECO:0000256" key="1">
    <source>
        <dbReference type="ARBA" id="ARBA00000448"/>
    </source>
</evidence>
<feature type="domain" description="Glycoside hydrolase family 3 C-terminal" evidence="9">
    <location>
        <begin position="691"/>
        <end position="800"/>
    </location>
</feature>
<dbReference type="InterPro" id="IPR001764">
    <property type="entry name" value="Glyco_hydro_3_N"/>
</dbReference>
<dbReference type="Gene3D" id="3.40.50.1700">
    <property type="entry name" value="Glycoside hydrolase family 3 C-terminal domain"/>
    <property type="match status" value="1"/>
</dbReference>
<dbReference type="Pfam" id="PF01915">
    <property type="entry name" value="Glyco_hydro_3_C"/>
    <property type="match status" value="1"/>
</dbReference>
<dbReference type="InterPro" id="IPR002772">
    <property type="entry name" value="Glyco_hydro_3_C"/>
</dbReference>
<feature type="signal peptide" evidence="7">
    <location>
        <begin position="1"/>
        <end position="29"/>
    </location>
</feature>
<proteinExistence type="inferred from homology"/>
<dbReference type="SUPFAM" id="SSF51445">
    <property type="entry name" value="(Trans)glycosidases"/>
    <property type="match status" value="1"/>
</dbReference>
<dbReference type="Proteomes" id="UP001478817">
    <property type="component" value="Unassembled WGS sequence"/>
</dbReference>
<sequence length="823" mass="87283">MTGKSVTRRGFVAGGALAAGLLGLAGCNAAGGTDGATKGSGYKETDSGNGYTIVDNGDGKQLSYSPDSGLKLIEKDGYAFKDFEGTGELVPYEDWRLSAEERADDLAGRLTIEQIAGLMCFSAHVFTLEDDNSVTDVQKEFLDGNVRAVLNAASGYAAYRQATWSNLMQAYVEASGNKIPVNFSSDPRNGKNCTDWPGNLALAATFDPAVAKQTGAGIAREMREMGVTTFLGPQVDVATDPRWQRFSGTFGEDPALSRDMTRALVDGLQSTVDEKGEDLGWGTGSLVSMVKHWPAEGPGEGGREAHTEGGKYAVYPSDGFEACMIPFVDGAFKLDGKTGSAAAIMTSYTIAYDEDMKYGELVGSGFSKYKVQELLREKFGFAGSACTDWAVLNDVQPDGAKSYRCWGVEGGDWTPAKRASKAVSVGVDQMGGCNDPTLLVSAFEDMKAELGEEKATENFRASAKRLLLGYFNTGIFEDPYVDPDVAKSDIDKGNDEVAAAALDAQVKGIVMLKNAGGVIKKAAGSDKPKAYVPMRFVAASRKAGTMDTAPWKDSAATCGLPLSKGTLEKYFDVVTDTLADALTGPADDKGNATPAEADLTRLTAADIADCDLVLVCAAAPNNASPRAARTEAGDYVPLSVQYRPYTADADVVRKASLAGDPADGSCWADHETAKGVAIENRSYFGKTSQITNEGQLDQILEAAALAKEAGKPCVVILDITQPMCVHEFESEVDAILVSMSGSTEAACRIVAGQDEPSGLLPMQMPKDMVAVEAQLEDASRDMDCYVDAEGNTYDFAYGLNWSGVIDDERVKTYKVAPLTKPEA</sequence>
<dbReference type="InterPro" id="IPR036962">
    <property type="entry name" value="Glyco_hydro_3_N_sf"/>
</dbReference>
<evidence type="ECO:0000256" key="4">
    <source>
        <dbReference type="ARBA" id="ARBA00022729"/>
    </source>
</evidence>
<dbReference type="EMBL" id="JBBNGS010000008">
    <property type="protein sequence ID" value="MEQ2637729.1"/>
    <property type="molecule type" value="Genomic_DNA"/>
</dbReference>
<organism evidence="10 11">
    <name type="scientific">Paratractidigestivibacter faecalis</name>
    <dbReference type="NCBI Taxonomy" id="2292441"/>
    <lineage>
        <taxon>Bacteria</taxon>
        <taxon>Bacillati</taxon>
        <taxon>Actinomycetota</taxon>
        <taxon>Coriobacteriia</taxon>
        <taxon>Coriobacteriales</taxon>
        <taxon>Atopobiaceae</taxon>
        <taxon>Paratractidigestivibacter</taxon>
    </lineage>
</organism>
<evidence type="ECO:0000256" key="7">
    <source>
        <dbReference type="SAM" id="SignalP"/>
    </source>
</evidence>
<feature type="domain" description="Glycoside hydrolase family 3 N-terminal" evidence="8">
    <location>
        <begin position="133"/>
        <end position="445"/>
    </location>
</feature>
<comment type="similarity">
    <text evidence="2">Belongs to the glycosyl hydrolase 3 family.</text>
</comment>
<dbReference type="PANTHER" id="PTHR30620">
    <property type="entry name" value="PERIPLASMIC BETA-GLUCOSIDASE-RELATED"/>
    <property type="match status" value="1"/>
</dbReference>